<feature type="transmembrane region" description="Helical" evidence="1">
    <location>
        <begin position="53"/>
        <end position="73"/>
    </location>
</feature>
<evidence type="ECO:0000313" key="3">
    <source>
        <dbReference type="Proteomes" id="UP000248783"/>
    </source>
</evidence>
<dbReference type="EMBL" id="QKWH01000012">
    <property type="protein sequence ID" value="PZR52175.1"/>
    <property type="molecule type" value="Genomic_DNA"/>
</dbReference>
<protein>
    <submittedName>
        <fullName evidence="2">DUF4235 domain-containing protein</fullName>
    </submittedName>
</protein>
<feature type="transmembrane region" description="Helical" evidence="1">
    <location>
        <begin position="12"/>
        <end position="33"/>
    </location>
</feature>
<evidence type="ECO:0000256" key="1">
    <source>
        <dbReference type="SAM" id="Phobius"/>
    </source>
</evidence>
<keyword evidence="3" id="KW-1185">Reference proteome</keyword>
<reference evidence="2 3" key="1">
    <citation type="submission" date="2018-06" db="EMBL/GenBank/DDBJ databases">
        <title>Whole genome sequencing of a novel hydrocarbon degrading bacterial strain, PW21 isolated from oil contaminated produced water sample.</title>
        <authorList>
            <person name="Nagkirti P."/>
            <person name="Shaikh A."/>
            <person name="Gowdaman V."/>
            <person name="Engineer A.E."/>
            <person name="Dagar S."/>
            <person name="Dhakephalkar P.K."/>
        </authorList>
    </citation>
    <scope>NUCLEOTIDE SEQUENCE [LARGE SCALE GENOMIC DNA]</scope>
    <source>
        <strain evidence="2 3">PW21</strain>
    </source>
</reference>
<organism evidence="2 3">
    <name type="scientific">Xylanimonas oleitrophica</name>
    <dbReference type="NCBI Taxonomy" id="2607479"/>
    <lineage>
        <taxon>Bacteria</taxon>
        <taxon>Bacillati</taxon>
        <taxon>Actinomycetota</taxon>
        <taxon>Actinomycetes</taxon>
        <taxon>Micrococcales</taxon>
        <taxon>Promicromonosporaceae</taxon>
        <taxon>Xylanimonas</taxon>
    </lineage>
</organism>
<dbReference type="AlphaFoldDB" id="A0A2W5WWG5"/>
<dbReference type="RefSeq" id="WP_111251738.1">
    <property type="nucleotide sequence ID" value="NZ_QKWH01000012.1"/>
</dbReference>
<keyword evidence="1" id="KW-1133">Transmembrane helix</keyword>
<accession>A0A2W5WWG5</accession>
<evidence type="ECO:0000313" key="2">
    <source>
        <dbReference type="EMBL" id="PZR52175.1"/>
    </source>
</evidence>
<dbReference type="Proteomes" id="UP000248783">
    <property type="component" value="Unassembled WGS sequence"/>
</dbReference>
<name>A0A2W5WWG5_9MICO</name>
<comment type="caution">
    <text evidence="2">The sequence shown here is derived from an EMBL/GenBank/DDBJ whole genome shotgun (WGS) entry which is preliminary data.</text>
</comment>
<dbReference type="InterPro" id="IPR025329">
    <property type="entry name" value="DUF4235"/>
</dbReference>
<keyword evidence="1" id="KW-0472">Membrane</keyword>
<dbReference type="Pfam" id="PF14019">
    <property type="entry name" value="DUF4235"/>
    <property type="match status" value="1"/>
</dbReference>
<proteinExistence type="predicted"/>
<keyword evidence="1" id="KW-0812">Transmembrane</keyword>
<gene>
    <name evidence="2" type="ORF">DNL40_13320</name>
</gene>
<sequence>MANRDETLAVKVGTLVLTLAAGWAAQRLVGMVWEKSTGHVAPHDLDDDEISGVQAVTFAAVSGAVAVLARRLARQGALRAAGRYASKQLH</sequence>